<dbReference type="AlphaFoldDB" id="A0AAV9IXE8"/>
<comment type="caution">
    <text evidence="2">The sequence shown here is derived from an EMBL/GenBank/DDBJ whole genome shotgun (WGS) entry which is preliminary data.</text>
</comment>
<proteinExistence type="predicted"/>
<evidence type="ECO:0000313" key="2">
    <source>
        <dbReference type="EMBL" id="KAK4536779.1"/>
    </source>
</evidence>
<keyword evidence="1" id="KW-0732">Signal</keyword>
<sequence length="159" mass="17355">MHSSPSFTGGRAWLRWALFALFVCSALSGASAVSVPEVARASTSMAMFSFDDAFFYWGAVDLSCKKMQLACTKTSTPGTYTMCETSMQSCNFQNMSTFATEPTAPPTFDFHTNVIQWGTKYMFCFNSTLTCDTTSPPTGFQYTSCKGPAIKCTLLEAAM</sequence>
<dbReference type="EMBL" id="JANCYW010000009">
    <property type="protein sequence ID" value="KAK4536779.1"/>
    <property type="molecule type" value="Genomic_DNA"/>
</dbReference>
<reference evidence="2 3" key="1">
    <citation type="submission" date="2022-07" db="EMBL/GenBank/DDBJ databases">
        <title>Genome-wide signatures of adaptation to extreme environments.</title>
        <authorList>
            <person name="Cho C.H."/>
            <person name="Yoon H.S."/>
        </authorList>
    </citation>
    <scope>NUCLEOTIDE SEQUENCE [LARGE SCALE GENOMIC DNA]</scope>
    <source>
        <strain evidence="2 3">DBV 063 E5</strain>
    </source>
</reference>
<dbReference type="Proteomes" id="UP001301350">
    <property type="component" value="Unassembled WGS sequence"/>
</dbReference>
<evidence type="ECO:0000313" key="3">
    <source>
        <dbReference type="Proteomes" id="UP001301350"/>
    </source>
</evidence>
<protein>
    <recommendedName>
        <fullName evidence="4">Membrane-associated protein</fullName>
    </recommendedName>
</protein>
<name>A0AAV9IXE8_CYACA</name>
<keyword evidence="3" id="KW-1185">Reference proteome</keyword>
<evidence type="ECO:0008006" key="4">
    <source>
        <dbReference type="Google" id="ProtNLM"/>
    </source>
</evidence>
<accession>A0AAV9IXE8</accession>
<gene>
    <name evidence="2" type="ORF">CDCA_CDCA09G2804</name>
</gene>
<organism evidence="2 3">
    <name type="scientific">Cyanidium caldarium</name>
    <name type="common">Red alga</name>
    <dbReference type="NCBI Taxonomy" id="2771"/>
    <lineage>
        <taxon>Eukaryota</taxon>
        <taxon>Rhodophyta</taxon>
        <taxon>Bangiophyceae</taxon>
        <taxon>Cyanidiales</taxon>
        <taxon>Cyanidiaceae</taxon>
        <taxon>Cyanidium</taxon>
    </lineage>
</organism>
<feature type="signal peptide" evidence="1">
    <location>
        <begin position="1"/>
        <end position="32"/>
    </location>
</feature>
<feature type="chain" id="PRO_5043821538" description="Membrane-associated protein" evidence="1">
    <location>
        <begin position="33"/>
        <end position="159"/>
    </location>
</feature>
<evidence type="ECO:0000256" key="1">
    <source>
        <dbReference type="SAM" id="SignalP"/>
    </source>
</evidence>